<protein>
    <recommendedName>
        <fullName evidence="5">Carboxylic ester hydrolase</fullName>
        <ecNumber evidence="5">3.1.1.-</ecNumber>
    </recommendedName>
</protein>
<dbReference type="PROSITE" id="PS00122">
    <property type="entry name" value="CARBOXYLESTERASE_B_1"/>
    <property type="match status" value="1"/>
</dbReference>
<dbReference type="Pfam" id="PF00135">
    <property type="entry name" value="COesterase"/>
    <property type="match status" value="1"/>
</dbReference>
<sequence length="298" mass="32122">MQSLPSKFIFFLLMLSTKLHIKADNDRQEQHDPTMLEMLTTGYIPDGGVVVRHHTTLGIIQGLQESSVGGASVVSHYYAFRGIPYADSPDGDLRFSDPVDAVESWPNRYLDATRYGNVCLQVDPTSSKILGEEDCLFLNVFTPLLTKTENPSNGDGLPVLVFIHGGGFLRGSSLGLAGGRLTSQNIVLVTMNYRLGALGFLSSGDTTIPGNFGLLDQLSALRWVQRNIAQFGGDPNRVTLGGFSAGATSVHSHLLSPLAKGGILAHNDSQIATTYLFAINLRNSCLKFDGAGTKPYCK</sequence>
<keyword evidence="5" id="KW-0732">Signal</keyword>
<organism evidence="7 8">
    <name type="scientific">Halocaridina rubra</name>
    <name type="common">Hawaiian red shrimp</name>
    <dbReference type="NCBI Taxonomy" id="373956"/>
    <lineage>
        <taxon>Eukaryota</taxon>
        <taxon>Metazoa</taxon>
        <taxon>Ecdysozoa</taxon>
        <taxon>Arthropoda</taxon>
        <taxon>Crustacea</taxon>
        <taxon>Multicrustacea</taxon>
        <taxon>Malacostraca</taxon>
        <taxon>Eumalacostraca</taxon>
        <taxon>Eucarida</taxon>
        <taxon>Decapoda</taxon>
        <taxon>Pleocyemata</taxon>
        <taxon>Caridea</taxon>
        <taxon>Atyoidea</taxon>
        <taxon>Atyidae</taxon>
        <taxon>Halocaridina</taxon>
    </lineage>
</organism>
<dbReference type="Gene3D" id="3.40.50.1820">
    <property type="entry name" value="alpha/beta hydrolase"/>
    <property type="match status" value="1"/>
</dbReference>
<dbReference type="GO" id="GO:0052689">
    <property type="term" value="F:carboxylic ester hydrolase activity"/>
    <property type="evidence" value="ECO:0007669"/>
    <property type="project" value="UniProtKB-KW"/>
</dbReference>
<name>A0AAN9ADK0_HALRR</name>
<evidence type="ECO:0000256" key="2">
    <source>
        <dbReference type="ARBA" id="ARBA00022487"/>
    </source>
</evidence>
<gene>
    <name evidence="7" type="primary">CES5A_10</name>
    <name evidence="7" type="ORF">SK128_015696</name>
</gene>
<dbReference type="AlphaFoldDB" id="A0AAN9ADK0"/>
<evidence type="ECO:0000256" key="1">
    <source>
        <dbReference type="ARBA" id="ARBA00005964"/>
    </source>
</evidence>
<evidence type="ECO:0000256" key="3">
    <source>
        <dbReference type="ARBA" id="ARBA00022801"/>
    </source>
</evidence>
<dbReference type="InterPro" id="IPR029058">
    <property type="entry name" value="AB_hydrolase_fold"/>
</dbReference>
<proteinExistence type="inferred from homology"/>
<feature type="signal peptide" evidence="5">
    <location>
        <begin position="1"/>
        <end position="23"/>
    </location>
</feature>
<dbReference type="EC" id="3.1.1.-" evidence="5"/>
<evidence type="ECO:0000313" key="8">
    <source>
        <dbReference type="Proteomes" id="UP001381693"/>
    </source>
</evidence>
<dbReference type="InterPro" id="IPR002018">
    <property type="entry name" value="CarbesteraseB"/>
</dbReference>
<dbReference type="EMBL" id="JAXCGZ010005918">
    <property type="protein sequence ID" value="KAK7080452.1"/>
    <property type="molecule type" value="Genomic_DNA"/>
</dbReference>
<dbReference type="InterPro" id="IPR019826">
    <property type="entry name" value="Carboxylesterase_B_AS"/>
</dbReference>
<dbReference type="Proteomes" id="UP001381693">
    <property type="component" value="Unassembled WGS sequence"/>
</dbReference>
<accession>A0AAN9ADK0</accession>
<feature type="domain" description="Carboxylesterase type B" evidence="6">
    <location>
        <begin position="54"/>
        <end position="261"/>
    </location>
</feature>
<dbReference type="InterPro" id="IPR019819">
    <property type="entry name" value="Carboxylesterase_B_CS"/>
</dbReference>
<dbReference type="PANTHER" id="PTHR11559">
    <property type="entry name" value="CARBOXYLESTERASE"/>
    <property type="match status" value="1"/>
</dbReference>
<keyword evidence="2" id="KW-0719">Serine esterase</keyword>
<comment type="caution">
    <text evidence="7">The sequence shown here is derived from an EMBL/GenBank/DDBJ whole genome shotgun (WGS) entry which is preliminary data.</text>
</comment>
<dbReference type="SUPFAM" id="SSF53474">
    <property type="entry name" value="alpha/beta-Hydrolases"/>
    <property type="match status" value="1"/>
</dbReference>
<keyword evidence="8" id="KW-1185">Reference proteome</keyword>
<dbReference type="InterPro" id="IPR050309">
    <property type="entry name" value="Type-B_Carboxylest/Lipase"/>
</dbReference>
<comment type="similarity">
    <text evidence="1 5">Belongs to the type-B carboxylesterase/lipase family.</text>
</comment>
<evidence type="ECO:0000259" key="6">
    <source>
        <dbReference type="Pfam" id="PF00135"/>
    </source>
</evidence>
<dbReference type="PROSITE" id="PS00941">
    <property type="entry name" value="CARBOXYLESTERASE_B_2"/>
    <property type="match status" value="1"/>
</dbReference>
<keyword evidence="3 5" id="KW-0378">Hydrolase</keyword>
<feature type="chain" id="PRO_5042667288" description="Carboxylic ester hydrolase" evidence="5">
    <location>
        <begin position="24"/>
        <end position="298"/>
    </location>
</feature>
<keyword evidence="4" id="KW-0325">Glycoprotein</keyword>
<evidence type="ECO:0000256" key="5">
    <source>
        <dbReference type="RuleBase" id="RU361235"/>
    </source>
</evidence>
<evidence type="ECO:0000256" key="4">
    <source>
        <dbReference type="ARBA" id="ARBA00023180"/>
    </source>
</evidence>
<reference evidence="7 8" key="1">
    <citation type="submission" date="2023-11" db="EMBL/GenBank/DDBJ databases">
        <title>Halocaridina rubra genome assembly.</title>
        <authorList>
            <person name="Smith C."/>
        </authorList>
    </citation>
    <scope>NUCLEOTIDE SEQUENCE [LARGE SCALE GENOMIC DNA]</scope>
    <source>
        <strain evidence="7">EP-1</strain>
        <tissue evidence="7">Whole</tissue>
    </source>
</reference>
<evidence type="ECO:0000313" key="7">
    <source>
        <dbReference type="EMBL" id="KAK7080452.1"/>
    </source>
</evidence>